<evidence type="ECO:0000256" key="3">
    <source>
        <dbReference type="SAM" id="SignalP"/>
    </source>
</evidence>
<feature type="compositionally biased region" description="Low complexity" evidence="1">
    <location>
        <begin position="326"/>
        <end position="343"/>
    </location>
</feature>
<evidence type="ECO:0000256" key="2">
    <source>
        <dbReference type="SAM" id="Phobius"/>
    </source>
</evidence>
<dbReference type="KEGG" id="cel:CELE_ZK1053.2"/>
<protein>
    <submittedName>
        <fullName evidence="4">Uncharacterized protein</fullName>
    </submittedName>
</protein>
<dbReference type="PIR" id="T27668">
    <property type="entry name" value="T27668"/>
</dbReference>
<evidence type="ECO:0000313" key="4">
    <source>
        <dbReference type="EMBL" id="CAB04976.1"/>
    </source>
</evidence>
<dbReference type="SMR" id="O45994"/>
<proteinExistence type="predicted"/>
<keyword evidence="2" id="KW-1133">Transmembrane helix</keyword>
<name>O45994_CAEEL</name>
<gene>
    <name evidence="4" type="ORF">CELE_ZK1053.2</name>
    <name evidence="4 6" type="ORF">ZK1053.2</name>
</gene>
<dbReference type="AGR" id="WB:WBGene00014197"/>
<feature type="region of interest" description="Disordered" evidence="1">
    <location>
        <begin position="473"/>
        <end position="492"/>
    </location>
</feature>
<dbReference type="OMA" id="FKHALIT"/>
<dbReference type="Proteomes" id="UP000001940">
    <property type="component" value="Chromosome I"/>
</dbReference>
<keyword evidence="2" id="KW-0472">Membrane</keyword>
<dbReference type="CTD" id="191507"/>
<dbReference type="STRING" id="6239.ZK1053.2.1"/>
<reference evidence="4 5" key="1">
    <citation type="journal article" date="1998" name="Science">
        <title>Genome sequence of the nematode C. elegans: a platform for investigating biology.</title>
        <authorList>
            <consortium name="The C. elegans sequencing consortium"/>
            <person name="Sulson J.E."/>
            <person name="Waterston R."/>
        </authorList>
    </citation>
    <scope>NUCLEOTIDE SEQUENCE [LARGE SCALE GENOMIC DNA]</scope>
    <source>
        <strain evidence="4 5">Bristol N2</strain>
    </source>
</reference>
<sequence>MHFKHALITCLLVLSTTTIISAQIPENPVCQPTNQIGNATGAHFLYFLDKAIEPDLLSRLTYLLKAISCEIPSNEKIKNMIVSYSGDNQYFGEAVKSSQLPSSLYLPVKESSKPSSNPCDSFRQAIAKTPSEYLNHENVQFIVSVFGDATCFLKAFQSQFNGNSRKKSFFYNGILVNSNLTNSNNQSIRMVIPDLVKAINTSRVSLVGSDKINEVHESAHLVQSYASMIRDILLGNSVHDWEEILTTTLAPVTSTMPPTAKRAASIDDEGEMLTFDGSADEEVVIPPSNATNSTSTIAPTTHTILSSTTEVKTTRKQFKKIVPIPKPSKIPSRSSTARPTTTTEEYDADTEEDAEKLEMMSGKRKVDNGTTVYVPSDPDAQEGIDANILIYILLLVLLIWCFCIALCLIWMYVCAKQRKHKMISKAEEEREAMLALLEKGHETEHSSRRAKPSVSVESDEFDKEWKNIKPSKYTPASVSTNETKSELESVKQPVAATHVAPVEVSEFEERLDDDVDHKPRHGGYVKTKRTADLHFD</sequence>
<dbReference type="AlphaFoldDB" id="O45994"/>
<dbReference type="Bgee" id="WBGene00014197">
    <property type="expression patterns" value="Expressed in larva and 2 other cell types or tissues"/>
</dbReference>
<dbReference type="WormBase" id="ZK1053.2">
    <property type="protein sequence ID" value="CE15517"/>
    <property type="gene ID" value="WBGene00014197"/>
</dbReference>
<dbReference type="RefSeq" id="NP_493320.1">
    <property type="nucleotide sequence ID" value="NM_060919.3"/>
</dbReference>
<dbReference type="PaxDb" id="6239-ZK1053.2"/>
<dbReference type="OrthoDB" id="5815625at2759"/>
<feature type="compositionally biased region" description="Acidic residues" evidence="1">
    <location>
        <begin position="344"/>
        <end position="353"/>
    </location>
</feature>
<dbReference type="EMBL" id="BX284601">
    <property type="protein sequence ID" value="CAB04976.1"/>
    <property type="molecule type" value="Genomic_DNA"/>
</dbReference>
<dbReference type="HOGENOM" id="CLU_508306_0_0_1"/>
<dbReference type="GeneID" id="191507"/>
<dbReference type="UCSC" id="ZK1053.2">
    <property type="organism name" value="c. elegans"/>
</dbReference>
<dbReference type="PeptideAtlas" id="O45994"/>
<dbReference type="FunCoup" id="O45994">
    <property type="interactions" value="1469"/>
</dbReference>
<feature type="signal peptide" evidence="3">
    <location>
        <begin position="1"/>
        <end position="22"/>
    </location>
</feature>
<dbReference type="eggNOG" id="ENOG502THBM">
    <property type="taxonomic scope" value="Eukaryota"/>
</dbReference>
<feature type="transmembrane region" description="Helical" evidence="2">
    <location>
        <begin position="388"/>
        <end position="415"/>
    </location>
</feature>
<evidence type="ECO:0000313" key="5">
    <source>
        <dbReference type="Proteomes" id="UP000001940"/>
    </source>
</evidence>
<keyword evidence="2" id="KW-0812">Transmembrane</keyword>
<accession>O45994</accession>
<keyword evidence="3" id="KW-0732">Signal</keyword>
<feature type="region of interest" description="Disordered" evidence="1">
    <location>
        <begin position="326"/>
        <end position="353"/>
    </location>
</feature>
<dbReference type="InParanoid" id="O45994"/>
<evidence type="ECO:0000313" key="6">
    <source>
        <dbReference type="WormBase" id="ZK1053.2"/>
    </source>
</evidence>
<evidence type="ECO:0000256" key="1">
    <source>
        <dbReference type="SAM" id="MobiDB-lite"/>
    </source>
</evidence>
<organism evidence="4 5">
    <name type="scientific">Caenorhabditis elegans</name>
    <dbReference type="NCBI Taxonomy" id="6239"/>
    <lineage>
        <taxon>Eukaryota</taxon>
        <taxon>Metazoa</taxon>
        <taxon>Ecdysozoa</taxon>
        <taxon>Nematoda</taxon>
        <taxon>Chromadorea</taxon>
        <taxon>Rhabditida</taxon>
        <taxon>Rhabditina</taxon>
        <taxon>Rhabditomorpha</taxon>
        <taxon>Rhabditoidea</taxon>
        <taxon>Rhabditidae</taxon>
        <taxon>Peloderinae</taxon>
        <taxon>Caenorhabditis</taxon>
    </lineage>
</organism>
<keyword evidence="5" id="KW-1185">Reference proteome</keyword>
<feature type="chain" id="PRO_5004159243" evidence="3">
    <location>
        <begin position="23"/>
        <end position="536"/>
    </location>
</feature>